<reference evidence="7 8" key="1">
    <citation type="submission" date="2021-06" db="EMBL/GenBank/DDBJ databases">
        <title>Caerostris extrusa draft genome.</title>
        <authorList>
            <person name="Kono N."/>
            <person name="Arakawa K."/>
        </authorList>
    </citation>
    <scope>NUCLEOTIDE SEQUENCE [LARGE SCALE GENOMIC DNA]</scope>
</reference>
<evidence type="ECO:0000256" key="1">
    <source>
        <dbReference type="ARBA" id="ARBA00001436"/>
    </source>
</evidence>
<dbReference type="EMBL" id="BPLR01008154">
    <property type="protein sequence ID" value="GIY22478.1"/>
    <property type="molecule type" value="Genomic_DNA"/>
</dbReference>
<evidence type="ECO:0000256" key="5">
    <source>
        <dbReference type="ARBA" id="ARBA00023293"/>
    </source>
</evidence>
<keyword evidence="5" id="KW-0141">cGMP biosynthesis</keyword>
<comment type="caution">
    <text evidence="7">The sequence shown here is derived from an EMBL/GenBank/DDBJ whole genome shotgun (WGS) entry which is preliminary data.</text>
</comment>
<dbReference type="GO" id="GO:0005886">
    <property type="term" value="C:plasma membrane"/>
    <property type="evidence" value="ECO:0007669"/>
    <property type="project" value="TreeGrafter"/>
</dbReference>
<organism evidence="7 8">
    <name type="scientific">Caerostris extrusa</name>
    <name type="common">Bark spider</name>
    <name type="synonym">Caerostris bankana</name>
    <dbReference type="NCBI Taxonomy" id="172846"/>
    <lineage>
        <taxon>Eukaryota</taxon>
        <taxon>Metazoa</taxon>
        <taxon>Ecdysozoa</taxon>
        <taxon>Arthropoda</taxon>
        <taxon>Chelicerata</taxon>
        <taxon>Arachnida</taxon>
        <taxon>Araneae</taxon>
        <taxon>Araneomorphae</taxon>
        <taxon>Entelegynae</taxon>
        <taxon>Araneoidea</taxon>
        <taxon>Araneidae</taxon>
        <taxon>Caerostris</taxon>
    </lineage>
</organism>
<dbReference type="GO" id="GO:0001653">
    <property type="term" value="F:peptide receptor activity"/>
    <property type="evidence" value="ECO:0007669"/>
    <property type="project" value="TreeGrafter"/>
</dbReference>
<dbReference type="InterPro" id="IPR000719">
    <property type="entry name" value="Prot_kinase_dom"/>
</dbReference>
<dbReference type="Proteomes" id="UP001054945">
    <property type="component" value="Unassembled WGS sequence"/>
</dbReference>
<protein>
    <recommendedName>
        <fullName evidence="2">guanylate cyclase</fullName>
        <ecNumber evidence="2">4.6.1.2</ecNumber>
    </recommendedName>
</protein>
<evidence type="ECO:0000313" key="7">
    <source>
        <dbReference type="EMBL" id="GIY22478.1"/>
    </source>
</evidence>
<evidence type="ECO:0000256" key="2">
    <source>
        <dbReference type="ARBA" id="ARBA00012202"/>
    </source>
</evidence>
<keyword evidence="4" id="KW-0456">Lyase</keyword>
<dbReference type="AlphaFoldDB" id="A0AAV4RJH4"/>
<dbReference type="EC" id="4.6.1.2" evidence="2"/>
<sequence length="127" mass="14724">LLWRAPELLRDPKMPPVGQRWKGDVYSFGIILYEIIARSGPFGQIDVKHHQVSKLKTHSIASLIACKSVGQKKPDDRSDFKTIRTKLRPMRKGMKPNIFDNMLAMMEKYANNLEAFSEDERTDQLRH</sequence>
<dbReference type="GO" id="GO:0004672">
    <property type="term" value="F:protein kinase activity"/>
    <property type="evidence" value="ECO:0007669"/>
    <property type="project" value="InterPro"/>
</dbReference>
<dbReference type="SUPFAM" id="SSF56112">
    <property type="entry name" value="Protein kinase-like (PK-like)"/>
    <property type="match status" value="1"/>
</dbReference>
<keyword evidence="8" id="KW-1185">Reference proteome</keyword>
<dbReference type="GO" id="GO:0005524">
    <property type="term" value="F:ATP binding"/>
    <property type="evidence" value="ECO:0007669"/>
    <property type="project" value="InterPro"/>
</dbReference>
<gene>
    <name evidence="7" type="primary">Gyc76C</name>
    <name evidence="7" type="ORF">CEXT_449761</name>
</gene>
<comment type="catalytic activity">
    <reaction evidence="1">
        <text>GTP = 3',5'-cyclic GMP + diphosphate</text>
        <dbReference type="Rhea" id="RHEA:13665"/>
        <dbReference type="ChEBI" id="CHEBI:33019"/>
        <dbReference type="ChEBI" id="CHEBI:37565"/>
        <dbReference type="ChEBI" id="CHEBI:57746"/>
        <dbReference type="EC" id="4.6.1.2"/>
    </reaction>
</comment>
<dbReference type="GO" id="GO:0004016">
    <property type="term" value="F:adenylate cyclase activity"/>
    <property type="evidence" value="ECO:0007669"/>
    <property type="project" value="TreeGrafter"/>
</dbReference>
<dbReference type="GO" id="GO:0004383">
    <property type="term" value="F:guanylate cyclase activity"/>
    <property type="evidence" value="ECO:0007669"/>
    <property type="project" value="UniProtKB-EC"/>
</dbReference>
<feature type="domain" description="Protein kinase" evidence="6">
    <location>
        <begin position="1"/>
        <end position="127"/>
    </location>
</feature>
<dbReference type="InterPro" id="IPR011009">
    <property type="entry name" value="Kinase-like_dom_sf"/>
</dbReference>
<dbReference type="PROSITE" id="PS50011">
    <property type="entry name" value="PROTEIN_KINASE_DOM"/>
    <property type="match status" value="1"/>
</dbReference>
<evidence type="ECO:0000256" key="3">
    <source>
        <dbReference type="ARBA" id="ARBA00022741"/>
    </source>
</evidence>
<dbReference type="InterPro" id="IPR050401">
    <property type="entry name" value="Cyclic_nucleotide_synthase"/>
</dbReference>
<dbReference type="GO" id="GO:0007168">
    <property type="term" value="P:receptor guanylyl cyclase signaling pathway"/>
    <property type="evidence" value="ECO:0007669"/>
    <property type="project" value="TreeGrafter"/>
</dbReference>
<name>A0AAV4RJH4_CAEEX</name>
<keyword evidence="7" id="KW-0675">Receptor</keyword>
<dbReference type="Gene3D" id="1.10.510.10">
    <property type="entry name" value="Transferase(Phosphotransferase) domain 1"/>
    <property type="match status" value="1"/>
</dbReference>
<dbReference type="PANTHER" id="PTHR11920">
    <property type="entry name" value="GUANYLYL CYCLASE"/>
    <property type="match status" value="1"/>
</dbReference>
<keyword evidence="3" id="KW-0547">Nucleotide-binding</keyword>
<evidence type="ECO:0000313" key="8">
    <source>
        <dbReference type="Proteomes" id="UP001054945"/>
    </source>
</evidence>
<proteinExistence type="predicted"/>
<evidence type="ECO:0000259" key="6">
    <source>
        <dbReference type="PROSITE" id="PS50011"/>
    </source>
</evidence>
<evidence type="ECO:0000256" key="4">
    <source>
        <dbReference type="ARBA" id="ARBA00023239"/>
    </source>
</evidence>
<dbReference type="PANTHER" id="PTHR11920:SF335">
    <property type="entry name" value="GUANYLATE CYCLASE"/>
    <property type="match status" value="1"/>
</dbReference>
<accession>A0AAV4RJH4</accession>
<feature type="non-terminal residue" evidence="7">
    <location>
        <position position="1"/>
    </location>
</feature>